<organism evidence="1 2">
    <name type="scientific">Rhodocytophaga aerolata</name>
    <dbReference type="NCBI Taxonomy" id="455078"/>
    <lineage>
        <taxon>Bacteria</taxon>
        <taxon>Pseudomonadati</taxon>
        <taxon>Bacteroidota</taxon>
        <taxon>Cytophagia</taxon>
        <taxon>Cytophagales</taxon>
        <taxon>Rhodocytophagaceae</taxon>
        <taxon>Rhodocytophaga</taxon>
    </lineage>
</organism>
<comment type="caution">
    <text evidence="1">The sequence shown here is derived from an EMBL/GenBank/DDBJ whole genome shotgun (WGS) entry which is preliminary data.</text>
</comment>
<evidence type="ECO:0000313" key="1">
    <source>
        <dbReference type="EMBL" id="MDO1451204.1"/>
    </source>
</evidence>
<accession>A0ABT8RGU5</accession>
<evidence type="ECO:0000313" key="2">
    <source>
        <dbReference type="Proteomes" id="UP001168528"/>
    </source>
</evidence>
<dbReference type="EMBL" id="JAUKPO010000046">
    <property type="protein sequence ID" value="MDO1451204.1"/>
    <property type="molecule type" value="Genomic_DNA"/>
</dbReference>
<dbReference type="Proteomes" id="UP001168528">
    <property type="component" value="Unassembled WGS sequence"/>
</dbReference>
<reference evidence="1" key="1">
    <citation type="submission" date="2023-07" db="EMBL/GenBank/DDBJ databases">
        <title>The genome sequence of Rhodocytophaga aerolata KACC 12507.</title>
        <authorList>
            <person name="Zhang X."/>
        </authorList>
    </citation>
    <scope>NUCLEOTIDE SEQUENCE</scope>
    <source>
        <strain evidence="1">KACC 12507</strain>
    </source>
</reference>
<proteinExistence type="predicted"/>
<protein>
    <submittedName>
        <fullName evidence="1">Uncharacterized protein</fullName>
    </submittedName>
</protein>
<keyword evidence="2" id="KW-1185">Reference proteome</keyword>
<dbReference type="RefSeq" id="WP_302042003.1">
    <property type="nucleotide sequence ID" value="NZ_JAUKPO010000046.1"/>
</dbReference>
<sequence length="107" mass="12812">MQVIKSSIETFIEQYALRDVYKDWFELPYYYNLEKADLFENYIQTKSYLKLIAECSDESNQWLISDTCILVKAVWWADEGWSIHIFGRTEKDAKSVADELRNERIIK</sequence>
<gene>
    <name evidence="1" type="ORF">Q0590_33330</name>
</gene>
<name>A0ABT8RGU5_9BACT</name>